<keyword evidence="1" id="KW-0732">Signal</keyword>
<dbReference type="STRING" id="1856405.BFC17_07020"/>
<proteinExistence type="predicted"/>
<feature type="chain" id="PRO_5009213967" description="LPP20 lipoprotein" evidence="1">
    <location>
        <begin position="18"/>
        <end position="326"/>
    </location>
</feature>
<keyword evidence="3" id="KW-1185">Reference proteome</keyword>
<accession>A0A1E8F960</accession>
<dbReference type="OrthoDB" id="9813452at2"/>
<dbReference type="AlphaFoldDB" id="A0A1E8F960"/>
<protein>
    <recommendedName>
        <fullName evidence="4">LPP20 lipoprotein</fullName>
    </recommendedName>
</protein>
<evidence type="ECO:0000256" key="1">
    <source>
        <dbReference type="SAM" id="SignalP"/>
    </source>
</evidence>
<evidence type="ECO:0008006" key="4">
    <source>
        <dbReference type="Google" id="ProtNLM"/>
    </source>
</evidence>
<comment type="caution">
    <text evidence="2">The sequence shown here is derived from an EMBL/GenBank/DDBJ whole genome shotgun (WGS) entry which is preliminary data.</text>
</comment>
<dbReference type="EMBL" id="MJIC01000017">
    <property type="protein sequence ID" value="OFI32459.1"/>
    <property type="molecule type" value="Genomic_DNA"/>
</dbReference>
<name>A0A1E8F960_9ALTE</name>
<feature type="signal peptide" evidence="1">
    <location>
        <begin position="1"/>
        <end position="17"/>
    </location>
</feature>
<gene>
    <name evidence="2" type="ORF">BFC17_07020</name>
</gene>
<organism evidence="2 3">
    <name type="scientific">Alteromonas lipolytica</name>
    <dbReference type="NCBI Taxonomy" id="1856405"/>
    <lineage>
        <taxon>Bacteria</taxon>
        <taxon>Pseudomonadati</taxon>
        <taxon>Pseudomonadota</taxon>
        <taxon>Gammaproteobacteria</taxon>
        <taxon>Alteromonadales</taxon>
        <taxon>Alteromonadaceae</taxon>
        <taxon>Alteromonas/Salinimonas group</taxon>
        <taxon>Alteromonas</taxon>
    </lineage>
</organism>
<dbReference type="Proteomes" id="UP000176037">
    <property type="component" value="Unassembled WGS sequence"/>
</dbReference>
<reference evidence="2 3" key="1">
    <citation type="submission" date="2016-09" db="EMBL/GenBank/DDBJ databases">
        <title>Alteromonas lipolytica, a new species isolated from sea water.</title>
        <authorList>
            <person name="Wu Y.-H."/>
            <person name="Cheng H."/>
            <person name="Xu X.-W."/>
        </authorList>
    </citation>
    <scope>NUCLEOTIDE SEQUENCE [LARGE SCALE GENOMIC DNA]</scope>
    <source>
        <strain evidence="2 3">JW12</strain>
    </source>
</reference>
<evidence type="ECO:0000313" key="3">
    <source>
        <dbReference type="Proteomes" id="UP000176037"/>
    </source>
</evidence>
<sequence length="326" mass="35806">MRRFLFALALISGSSQAADAHYEEWTAAGGKINWTTAQITAEGYGLPPANVGGKAGPLLACRAAVVDAQRNLLEATQGVRVTATTVIDNYMLSNDEVKSQVEGIIRNARIVSRTPADDGSCKIEMEISLQGQASKTIYGEVYQETGLQSLYRSTLDWLGGALISKAYAEDDVELEKPLWLQEMDKLNRRLSVIEQKFSEQQRKGAEPVAKDDLQPTGLVVDARGSNFIPSLSPKFRQLRGAVVYPDKSSSGERLLERGQLVSLFARDVDFAVQHPVVGNRPLLVKALRTYGDTRTEIVLASEYAERIIELNEQGFFNEAGVIIVLD</sequence>
<evidence type="ECO:0000313" key="2">
    <source>
        <dbReference type="EMBL" id="OFI32459.1"/>
    </source>
</evidence>
<dbReference type="RefSeq" id="WP_070178443.1">
    <property type="nucleotide sequence ID" value="NZ_BMJR01000007.1"/>
</dbReference>